<evidence type="ECO:0000256" key="7">
    <source>
        <dbReference type="ARBA" id="ARBA00022729"/>
    </source>
</evidence>
<sequence>MAMPLSSDTDKIALLALKDKLTNGDPHALPSWNHSLHFCQWEGVTCSHRRMRVSALQLQNQYLGGTLASALGNLTFLRVINFTNIYLRGEIPREVGHLKRLQILDLRQNNFRGQIPMEMINCSRLELGVNGFVGSILASLGNLSSLETLSLAYNHLEGPITPSLGRLSNLKVLLLGVNNLSGQVPPLLYNLSNLRFLSLVKNQLVGTILSNIPTGFPYLENFEGALNRFTGTLPSSMFNLSELQKFDIIGNGFHGPISPAIGSLHKLQSFKVGHNRLGSGRADDLDFLSSLQNCTQLQILDLDRNYLGGILTDLIGNLSSNLVMLYMGSNQISGRIPKGIGKLINLELLGMEDNFLEGTMPSSIGKLKNLVRLVLGRNKLFGNIPLIIGNLTMLSLVGLESNKFEGSIPFTLANCTKMERFYVNNNSLSGNIPIQTFGYQQGLIELYLFSNSFTGTIPSDLGNLNHLSILHLQDNKLIGEIPMELSACSALTELKLERNSFNGSIPSFLGSLLSLEILDLSSNNFSSTIPHELVNLTLLSSLNLSFNHLSGEVPVGGVFKNMTAISLTGNKHLCGGIPQLNLPPCLVLPLHKKHKRSINKRVILTIAFGGILITFVTFISIYLLKEKAKRLSIKSLSLQYGYVKVSYGELHQATNGFSSSNLVGAGNFGTVYRGNLVHFERPVAVKVLNLQTRGASRSFVAESKALGKIKHRNLLGILTSCSSVDYKGNDFKAIVFEFMSNGSLENLLHNNAEDNEATNLSLNLVQRVNIALDVAFALDYLHNDSWEGVVHCDIKPSNVLLDDDMVAHLGDFGLARLINDATSHSSNNQASSSAIKGTIGYIPPGGSVSIEGDMYSYGILLLEMITGKKPTDSMFGEYLSLHMFCNMAIPERISEIVDSRLLIPWPIDEQERRRITRRQNMEENLSEECVESFARIGVACSREIPTQRMSIKDVITELHAIKQKLSCE</sequence>
<dbReference type="PROSITE" id="PS00107">
    <property type="entry name" value="PROTEIN_KINASE_ATP"/>
    <property type="match status" value="1"/>
</dbReference>
<comment type="similarity">
    <text evidence="2">Belongs to the protein kinase superfamily. Ser/Thr protein kinase family.</text>
</comment>
<dbReference type="Pfam" id="PF00560">
    <property type="entry name" value="LRR_1"/>
    <property type="match status" value="2"/>
</dbReference>
<protein>
    <recommendedName>
        <fullName evidence="16">Protein kinase domain-containing protein</fullName>
    </recommendedName>
</protein>
<feature type="domain" description="Protein kinase" evidence="16">
    <location>
        <begin position="657"/>
        <end position="962"/>
    </location>
</feature>
<dbReference type="SMART" id="SM00220">
    <property type="entry name" value="S_TKc"/>
    <property type="match status" value="1"/>
</dbReference>
<evidence type="ECO:0000256" key="10">
    <source>
        <dbReference type="ARBA" id="ARBA00022777"/>
    </source>
</evidence>
<evidence type="ECO:0000256" key="13">
    <source>
        <dbReference type="ARBA" id="ARBA00023136"/>
    </source>
</evidence>
<comment type="caution">
    <text evidence="17">The sequence shown here is derived from an EMBL/GenBank/DDBJ whole genome shotgun (WGS) entry which is preliminary data.</text>
</comment>
<evidence type="ECO:0000256" key="6">
    <source>
        <dbReference type="ARBA" id="ARBA00022692"/>
    </source>
</evidence>
<dbReference type="Gene3D" id="3.80.10.10">
    <property type="entry name" value="Ribonuclease Inhibitor"/>
    <property type="match status" value="3"/>
</dbReference>
<dbReference type="PROSITE" id="PS50011">
    <property type="entry name" value="PROTEIN_KINASE_DOM"/>
    <property type="match status" value="1"/>
</dbReference>
<evidence type="ECO:0000256" key="1">
    <source>
        <dbReference type="ARBA" id="ARBA00004370"/>
    </source>
</evidence>
<keyword evidence="6 15" id="KW-0812">Transmembrane</keyword>
<organism evidence="17 18">
    <name type="scientific">Stylosanthes scabra</name>
    <dbReference type="NCBI Taxonomy" id="79078"/>
    <lineage>
        <taxon>Eukaryota</taxon>
        <taxon>Viridiplantae</taxon>
        <taxon>Streptophyta</taxon>
        <taxon>Embryophyta</taxon>
        <taxon>Tracheophyta</taxon>
        <taxon>Spermatophyta</taxon>
        <taxon>Magnoliopsida</taxon>
        <taxon>eudicotyledons</taxon>
        <taxon>Gunneridae</taxon>
        <taxon>Pentapetalae</taxon>
        <taxon>rosids</taxon>
        <taxon>fabids</taxon>
        <taxon>Fabales</taxon>
        <taxon>Fabaceae</taxon>
        <taxon>Papilionoideae</taxon>
        <taxon>50 kb inversion clade</taxon>
        <taxon>dalbergioids sensu lato</taxon>
        <taxon>Dalbergieae</taxon>
        <taxon>Pterocarpus clade</taxon>
        <taxon>Stylosanthes</taxon>
    </lineage>
</organism>
<keyword evidence="5" id="KW-0808">Transferase</keyword>
<evidence type="ECO:0000259" key="16">
    <source>
        <dbReference type="PROSITE" id="PS50011"/>
    </source>
</evidence>
<dbReference type="Pfam" id="PF13855">
    <property type="entry name" value="LRR_8"/>
    <property type="match status" value="1"/>
</dbReference>
<keyword evidence="10" id="KW-0418">Kinase</keyword>
<proteinExistence type="inferred from homology"/>
<keyword evidence="12 15" id="KW-1133">Transmembrane helix</keyword>
<evidence type="ECO:0000256" key="4">
    <source>
        <dbReference type="ARBA" id="ARBA00022614"/>
    </source>
</evidence>
<evidence type="ECO:0000256" key="9">
    <source>
        <dbReference type="ARBA" id="ARBA00022741"/>
    </source>
</evidence>
<evidence type="ECO:0000313" key="17">
    <source>
        <dbReference type="EMBL" id="MED6161453.1"/>
    </source>
</evidence>
<dbReference type="SUPFAM" id="SSF52058">
    <property type="entry name" value="L domain-like"/>
    <property type="match status" value="2"/>
</dbReference>
<name>A0ABU6UN33_9FABA</name>
<dbReference type="InterPro" id="IPR001245">
    <property type="entry name" value="Ser-Thr/Tyr_kinase_cat_dom"/>
</dbReference>
<dbReference type="InterPro" id="IPR001611">
    <property type="entry name" value="Leu-rich_rpt"/>
</dbReference>
<reference evidence="17 18" key="1">
    <citation type="journal article" date="2023" name="Plants (Basel)">
        <title>Bridging the Gap: Combining Genomics and Transcriptomics Approaches to Understand Stylosanthes scabra, an Orphan Legume from the Brazilian Caatinga.</title>
        <authorList>
            <person name="Ferreira-Neto J.R.C."/>
            <person name="da Silva M.D."/>
            <person name="Binneck E."/>
            <person name="de Melo N.F."/>
            <person name="da Silva R.H."/>
            <person name="de Melo A.L.T.M."/>
            <person name="Pandolfi V."/>
            <person name="Bustamante F.O."/>
            <person name="Brasileiro-Vidal A.C."/>
            <person name="Benko-Iseppon A.M."/>
        </authorList>
    </citation>
    <scope>NUCLEOTIDE SEQUENCE [LARGE SCALE GENOMIC DNA]</scope>
    <source>
        <tissue evidence="17">Leaves</tissue>
    </source>
</reference>
<comment type="subcellular location">
    <subcellularLocation>
        <location evidence="1">Membrane</location>
    </subcellularLocation>
</comment>
<feature type="binding site" evidence="14">
    <location>
        <position position="686"/>
    </location>
    <ligand>
        <name>ATP</name>
        <dbReference type="ChEBI" id="CHEBI:30616"/>
    </ligand>
</feature>
<accession>A0ABU6UN33</accession>
<dbReference type="PROSITE" id="PS00108">
    <property type="entry name" value="PROTEIN_KINASE_ST"/>
    <property type="match status" value="1"/>
</dbReference>
<evidence type="ECO:0000256" key="15">
    <source>
        <dbReference type="SAM" id="Phobius"/>
    </source>
</evidence>
<dbReference type="InterPro" id="IPR003591">
    <property type="entry name" value="Leu-rich_rpt_typical-subtyp"/>
</dbReference>
<dbReference type="Pfam" id="PF08263">
    <property type="entry name" value="LRRNT_2"/>
    <property type="match status" value="1"/>
</dbReference>
<dbReference type="InterPro" id="IPR051809">
    <property type="entry name" value="Plant_receptor-like_S/T_kinase"/>
</dbReference>
<evidence type="ECO:0000256" key="12">
    <source>
        <dbReference type="ARBA" id="ARBA00022989"/>
    </source>
</evidence>
<keyword evidence="18" id="KW-1185">Reference proteome</keyword>
<dbReference type="InterPro" id="IPR013210">
    <property type="entry name" value="LRR_N_plant-typ"/>
</dbReference>
<dbReference type="InterPro" id="IPR008271">
    <property type="entry name" value="Ser/Thr_kinase_AS"/>
</dbReference>
<evidence type="ECO:0000256" key="8">
    <source>
        <dbReference type="ARBA" id="ARBA00022737"/>
    </source>
</evidence>
<dbReference type="InterPro" id="IPR000719">
    <property type="entry name" value="Prot_kinase_dom"/>
</dbReference>
<dbReference type="Gene3D" id="3.30.200.20">
    <property type="entry name" value="Phosphorylase Kinase, domain 1"/>
    <property type="match status" value="1"/>
</dbReference>
<dbReference type="PANTHER" id="PTHR27008:SF596">
    <property type="entry name" value="OS02G0215500 PROTEIN"/>
    <property type="match status" value="1"/>
</dbReference>
<evidence type="ECO:0000256" key="2">
    <source>
        <dbReference type="ARBA" id="ARBA00008684"/>
    </source>
</evidence>
<keyword evidence="7" id="KW-0732">Signal</keyword>
<dbReference type="InterPro" id="IPR011009">
    <property type="entry name" value="Kinase-like_dom_sf"/>
</dbReference>
<keyword evidence="4" id="KW-0433">Leucine-rich repeat</keyword>
<gene>
    <name evidence="17" type="ORF">PIB30_060889</name>
</gene>
<dbReference type="SMART" id="SM00365">
    <property type="entry name" value="LRR_SD22"/>
    <property type="match status" value="5"/>
</dbReference>
<dbReference type="Pfam" id="PF07714">
    <property type="entry name" value="PK_Tyr_Ser-Thr"/>
    <property type="match status" value="1"/>
</dbReference>
<keyword evidence="3" id="KW-0723">Serine/threonine-protein kinase</keyword>
<dbReference type="SMART" id="SM00369">
    <property type="entry name" value="LRR_TYP"/>
    <property type="match status" value="6"/>
</dbReference>
<evidence type="ECO:0000256" key="14">
    <source>
        <dbReference type="PROSITE-ProRule" id="PRU10141"/>
    </source>
</evidence>
<keyword evidence="8" id="KW-0677">Repeat</keyword>
<dbReference type="Pfam" id="PF23598">
    <property type="entry name" value="LRR_14"/>
    <property type="match status" value="1"/>
</dbReference>
<keyword evidence="13 15" id="KW-0472">Membrane</keyword>
<dbReference type="InterPro" id="IPR032675">
    <property type="entry name" value="LRR_dom_sf"/>
</dbReference>
<evidence type="ECO:0000256" key="5">
    <source>
        <dbReference type="ARBA" id="ARBA00022679"/>
    </source>
</evidence>
<dbReference type="SUPFAM" id="SSF56112">
    <property type="entry name" value="Protein kinase-like (PK-like)"/>
    <property type="match status" value="1"/>
</dbReference>
<dbReference type="InterPro" id="IPR055414">
    <property type="entry name" value="LRR_R13L4/SHOC2-like"/>
</dbReference>
<keyword evidence="9 14" id="KW-0547">Nucleotide-binding</keyword>
<dbReference type="PANTHER" id="PTHR27008">
    <property type="entry name" value="OS04G0122200 PROTEIN"/>
    <property type="match status" value="1"/>
</dbReference>
<evidence type="ECO:0000256" key="11">
    <source>
        <dbReference type="ARBA" id="ARBA00022840"/>
    </source>
</evidence>
<keyword evidence="11 14" id="KW-0067">ATP-binding</keyword>
<dbReference type="Gene3D" id="1.10.510.10">
    <property type="entry name" value="Transferase(Phosphotransferase) domain 1"/>
    <property type="match status" value="1"/>
</dbReference>
<feature type="transmembrane region" description="Helical" evidence="15">
    <location>
        <begin position="602"/>
        <end position="624"/>
    </location>
</feature>
<dbReference type="Proteomes" id="UP001341840">
    <property type="component" value="Unassembled WGS sequence"/>
</dbReference>
<dbReference type="InterPro" id="IPR017441">
    <property type="entry name" value="Protein_kinase_ATP_BS"/>
</dbReference>
<evidence type="ECO:0000313" key="18">
    <source>
        <dbReference type="Proteomes" id="UP001341840"/>
    </source>
</evidence>
<evidence type="ECO:0000256" key="3">
    <source>
        <dbReference type="ARBA" id="ARBA00022527"/>
    </source>
</evidence>
<dbReference type="EMBL" id="JASCZI010121373">
    <property type="protein sequence ID" value="MED6161453.1"/>
    <property type="molecule type" value="Genomic_DNA"/>
</dbReference>